<dbReference type="AlphaFoldDB" id="A0A4Z2GQ74"/>
<reference evidence="1 2" key="1">
    <citation type="submission" date="2019-03" db="EMBL/GenBank/DDBJ databases">
        <title>First draft genome of Liparis tanakae, snailfish: a comprehensive survey of snailfish specific genes.</title>
        <authorList>
            <person name="Kim W."/>
            <person name="Song I."/>
            <person name="Jeong J.-H."/>
            <person name="Kim D."/>
            <person name="Kim S."/>
            <person name="Ryu S."/>
            <person name="Song J.Y."/>
            <person name="Lee S.K."/>
        </authorList>
    </citation>
    <scope>NUCLEOTIDE SEQUENCE [LARGE SCALE GENOMIC DNA]</scope>
    <source>
        <tissue evidence="1">Muscle</tissue>
    </source>
</reference>
<keyword evidence="2" id="KW-1185">Reference proteome</keyword>
<evidence type="ECO:0000313" key="1">
    <source>
        <dbReference type="EMBL" id="TNN55441.1"/>
    </source>
</evidence>
<gene>
    <name evidence="1" type="ORF">EYF80_034323</name>
</gene>
<comment type="caution">
    <text evidence="1">The sequence shown here is derived from an EMBL/GenBank/DDBJ whole genome shotgun (WGS) entry which is preliminary data.</text>
</comment>
<organism evidence="1 2">
    <name type="scientific">Liparis tanakae</name>
    <name type="common">Tanaka's snailfish</name>
    <dbReference type="NCBI Taxonomy" id="230148"/>
    <lineage>
        <taxon>Eukaryota</taxon>
        <taxon>Metazoa</taxon>
        <taxon>Chordata</taxon>
        <taxon>Craniata</taxon>
        <taxon>Vertebrata</taxon>
        <taxon>Euteleostomi</taxon>
        <taxon>Actinopterygii</taxon>
        <taxon>Neopterygii</taxon>
        <taxon>Teleostei</taxon>
        <taxon>Neoteleostei</taxon>
        <taxon>Acanthomorphata</taxon>
        <taxon>Eupercaria</taxon>
        <taxon>Perciformes</taxon>
        <taxon>Cottioidei</taxon>
        <taxon>Cottales</taxon>
        <taxon>Liparidae</taxon>
        <taxon>Liparis</taxon>
    </lineage>
</organism>
<name>A0A4Z2GQ74_9TELE</name>
<evidence type="ECO:0000313" key="2">
    <source>
        <dbReference type="Proteomes" id="UP000314294"/>
    </source>
</evidence>
<dbReference type="EMBL" id="SRLO01000455">
    <property type="protein sequence ID" value="TNN55441.1"/>
    <property type="molecule type" value="Genomic_DNA"/>
</dbReference>
<dbReference type="Proteomes" id="UP000314294">
    <property type="component" value="Unassembled WGS sequence"/>
</dbReference>
<sequence>MTSLGTMLRRLPLYMAMSTRRDTGDGSAAVGWAERQEERSALFAEFTETPSGRRSDEPLRASYRIRRGSKFKYIMAPLWSLHTDCEGLQRRNSPEIKASEELCWQLSMVLKPTTISPNGKYKELAVVLKGWC</sequence>
<proteinExistence type="predicted"/>
<protein>
    <submittedName>
        <fullName evidence="1">Uncharacterized protein</fullName>
    </submittedName>
</protein>
<accession>A0A4Z2GQ74</accession>